<dbReference type="GO" id="GO:0016787">
    <property type="term" value="F:hydrolase activity"/>
    <property type="evidence" value="ECO:0007669"/>
    <property type="project" value="UniProtKB-KW"/>
</dbReference>
<dbReference type="AlphaFoldDB" id="A0A9N9Y7J2"/>
<dbReference type="InterPro" id="IPR036866">
    <property type="entry name" value="RibonucZ/Hydroxyglut_hydro"/>
</dbReference>
<reference evidence="7 8" key="2">
    <citation type="submission" date="2021-10" db="EMBL/GenBank/DDBJ databases">
        <authorList>
            <person name="Piombo E."/>
        </authorList>
    </citation>
    <scope>NUCLEOTIDE SEQUENCE [LARGE SCALE GENOMIC DNA]</scope>
</reference>
<accession>A0A9N9Y7J2</accession>
<dbReference type="Proteomes" id="UP000754883">
    <property type="component" value="Unassembled WGS sequence"/>
</dbReference>
<dbReference type="PANTHER" id="PTHR42978">
    <property type="entry name" value="QUORUM-QUENCHING LACTONASE YTNP-RELATED-RELATED"/>
    <property type="match status" value="1"/>
</dbReference>
<feature type="domain" description="Metallo-beta-lactamase" evidence="6">
    <location>
        <begin position="48"/>
        <end position="261"/>
    </location>
</feature>
<comment type="similarity">
    <text evidence="1">Belongs to the metallo-beta-lactamase superfamily.</text>
</comment>
<dbReference type="InterPro" id="IPR001279">
    <property type="entry name" value="Metallo-B-lactamas"/>
</dbReference>
<evidence type="ECO:0000256" key="4">
    <source>
        <dbReference type="ARBA" id="ARBA00022833"/>
    </source>
</evidence>
<protein>
    <recommendedName>
        <fullName evidence="6">Metallo-beta-lactamase domain-containing protein</fullName>
    </recommendedName>
</protein>
<evidence type="ECO:0000256" key="5">
    <source>
        <dbReference type="SAM" id="MobiDB-lite"/>
    </source>
</evidence>
<evidence type="ECO:0000259" key="6">
    <source>
        <dbReference type="SMART" id="SM00849"/>
    </source>
</evidence>
<dbReference type="PANTHER" id="PTHR42978:SF5">
    <property type="entry name" value="METALLO-BETA-LACTAMASE DOMAIN-CONTAINING PROTEIN"/>
    <property type="match status" value="1"/>
</dbReference>
<name>A0A9N9Y7J2_9HYPO</name>
<gene>
    <name evidence="7" type="ORF">CBYS24578_00016807</name>
</gene>
<proteinExistence type="inferred from homology"/>
<evidence type="ECO:0000256" key="1">
    <source>
        <dbReference type="ARBA" id="ARBA00007749"/>
    </source>
</evidence>
<dbReference type="Gene3D" id="3.60.15.10">
    <property type="entry name" value="Ribonuclease Z/Hydroxyacylglutathione hydrolase-like"/>
    <property type="match status" value="1"/>
</dbReference>
<dbReference type="SMART" id="SM00849">
    <property type="entry name" value="Lactamase_B"/>
    <property type="match status" value="1"/>
</dbReference>
<dbReference type="CDD" id="cd07730">
    <property type="entry name" value="metallo-hydrolase-like_MBL-fold"/>
    <property type="match status" value="1"/>
</dbReference>
<keyword evidence="8" id="KW-1185">Reference proteome</keyword>
<evidence type="ECO:0000256" key="2">
    <source>
        <dbReference type="ARBA" id="ARBA00022723"/>
    </source>
</evidence>
<dbReference type="EMBL" id="CABFNO020001508">
    <property type="protein sequence ID" value="CAG9992922.1"/>
    <property type="molecule type" value="Genomic_DNA"/>
</dbReference>
<evidence type="ECO:0000313" key="7">
    <source>
        <dbReference type="EMBL" id="CAG9992922.1"/>
    </source>
</evidence>
<evidence type="ECO:0000313" key="8">
    <source>
        <dbReference type="Proteomes" id="UP000754883"/>
    </source>
</evidence>
<comment type="caution">
    <text evidence="7">The sequence shown here is derived from an EMBL/GenBank/DDBJ whole genome shotgun (WGS) entry which is preliminary data.</text>
</comment>
<dbReference type="OrthoDB" id="10250730at2759"/>
<keyword evidence="4" id="KW-0862">Zinc</keyword>
<keyword evidence="3" id="KW-0378">Hydrolase</keyword>
<reference evidence="8" key="1">
    <citation type="submission" date="2019-06" db="EMBL/GenBank/DDBJ databases">
        <authorList>
            <person name="Broberg M."/>
        </authorList>
    </citation>
    <scope>NUCLEOTIDE SEQUENCE [LARGE SCALE GENOMIC DNA]</scope>
</reference>
<dbReference type="Pfam" id="PF00753">
    <property type="entry name" value="Lactamase_B"/>
    <property type="match status" value="1"/>
</dbReference>
<dbReference type="GO" id="GO:0046872">
    <property type="term" value="F:metal ion binding"/>
    <property type="evidence" value="ECO:0007669"/>
    <property type="project" value="UniProtKB-KW"/>
</dbReference>
<dbReference type="SUPFAM" id="SSF56281">
    <property type="entry name" value="Metallo-hydrolase/oxidoreductase"/>
    <property type="match status" value="1"/>
</dbReference>
<dbReference type="InterPro" id="IPR051013">
    <property type="entry name" value="MBL_superfamily_lactonases"/>
</dbReference>
<feature type="region of interest" description="Disordered" evidence="5">
    <location>
        <begin position="278"/>
        <end position="297"/>
    </location>
</feature>
<sequence length="365" mass="39809">MDTSNLSLPAGNVSVNVALFCNAVLSGLPMSRFLKPNIRGLETLEQVPTFSFFIQHPSGRRLLFDLGPRKDVSNLSPIVTGRMSQAGWKVAVKDDVPDILKQNDIPPGSIENVVWSHWHWDHVGNMAKFPQSTTGVIVGPGFTAAMTPGYPKNPSSPILESDYSGRELIELENFESSVAGLPAHDYFGDGSLYILSTPGHAVGHLSALARTLCQNQGTGDTFILMGGDCCHHMCQLRPSPQGPLPCSVKYSISSETHFPSGMSEGSWSSISHGTGTDRPFADISDHPNGASAVSDPSSARDSLLKLQQLDSENGNVFFVVAHDKSLLGVVDLFPEWANDWKSKGWAEQARWDFLTDFKENFEHRK</sequence>
<evidence type="ECO:0000256" key="3">
    <source>
        <dbReference type="ARBA" id="ARBA00022801"/>
    </source>
</evidence>
<organism evidence="7 8">
    <name type="scientific">Clonostachys byssicola</name>
    <dbReference type="NCBI Taxonomy" id="160290"/>
    <lineage>
        <taxon>Eukaryota</taxon>
        <taxon>Fungi</taxon>
        <taxon>Dikarya</taxon>
        <taxon>Ascomycota</taxon>
        <taxon>Pezizomycotina</taxon>
        <taxon>Sordariomycetes</taxon>
        <taxon>Hypocreomycetidae</taxon>
        <taxon>Hypocreales</taxon>
        <taxon>Bionectriaceae</taxon>
        <taxon>Clonostachys</taxon>
    </lineage>
</organism>
<keyword evidence="2" id="KW-0479">Metal-binding</keyword>